<feature type="non-terminal residue" evidence="2">
    <location>
        <position position="55"/>
    </location>
</feature>
<organism evidence="2 3">
    <name type="scientific">Elysia marginata</name>
    <dbReference type="NCBI Taxonomy" id="1093978"/>
    <lineage>
        <taxon>Eukaryota</taxon>
        <taxon>Metazoa</taxon>
        <taxon>Spiralia</taxon>
        <taxon>Lophotrochozoa</taxon>
        <taxon>Mollusca</taxon>
        <taxon>Gastropoda</taxon>
        <taxon>Heterobranchia</taxon>
        <taxon>Euthyneura</taxon>
        <taxon>Panpulmonata</taxon>
        <taxon>Sacoglossa</taxon>
        <taxon>Placobranchoidea</taxon>
        <taxon>Plakobranchidae</taxon>
        <taxon>Elysia</taxon>
    </lineage>
</organism>
<keyword evidence="1" id="KW-0472">Membrane</keyword>
<proteinExistence type="predicted"/>
<dbReference type="AlphaFoldDB" id="A0AAV4F198"/>
<accession>A0AAV4F198</accession>
<evidence type="ECO:0000256" key="1">
    <source>
        <dbReference type="SAM" id="Phobius"/>
    </source>
</evidence>
<reference evidence="2 3" key="1">
    <citation type="journal article" date="2021" name="Elife">
        <title>Chloroplast acquisition without the gene transfer in kleptoplastic sea slugs, Plakobranchus ocellatus.</title>
        <authorList>
            <person name="Maeda T."/>
            <person name="Takahashi S."/>
            <person name="Yoshida T."/>
            <person name="Shimamura S."/>
            <person name="Takaki Y."/>
            <person name="Nagai Y."/>
            <person name="Toyoda A."/>
            <person name="Suzuki Y."/>
            <person name="Arimoto A."/>
            <person name="Ishii H."/>
            <person name="Satoh N."/>
            <person name="Nishiyama T."/>
            <person name="Hasebe M."/>
            <person name="Maruyama T."/>
            <person name="Minagawa J."/>
            <person name="Obokata J."/>
            <person name="Shigenobu S."/>
        </authorList>
    </citation>
    <scope>NUCLEOTIDE SEQUENCE [LARGE SCALE GENOMIC DNA]</scope>
</reference>
<evidence type="ECO:0000313" key="2">
    <source>
        <dbReference type="EMBL" id="GFR66826.1"/>
    </source>
</evidence>
<sequence length="55" mass="6500">MPDELTGFVSQFFIVCCKTYATYGCYNVIRYRRRRARSLMGTNMNEIKFSSRFIG</sequence>
<dbReference type="EMBL" id="BMAT01011098">
    <property type="protein sequence ID" value="GFR66826.1"/>
    <property type="molecule type" value="Genomic_DNA"/>
</dbReference>
<feature type="transmembrane region" description="Helical" evidence="1">
    <location>
        <begin position="12"/>
        <end position="29"/>
    </location>
</feature>
<comment type="caution">
    <text evidence="2">The sequence shown here is derived from an EMBL/GenBank/DDBJ whole genome shotgun (WGS) entry which is preliminary data.</text>
</comment>
<gene>
    <name evidence="2" type="ORF">ElyMa_005568700</name>
</gene>
<name>A0AAV4F198_9GAST</name>
<keyword evidence="1" id="KW-0812">Transmembrane</keyword>
<dbReference type="Proteomes" id="UP000762676">
    <property type="component" value="Unassembled WGS sequence"/>
</dbReference>
<keyword evidence="1" id="KW-1133">Transmembrane helix</keyword>
<keyword evidence="3" id="KW-1185">Reference proteome</keyword>
<protein>
    <submittedName>
        <fullName evidence="2">Uncharacterized protein</fullName>
    </submittedName>
</protein>
<evidence type="ECO:0000313" key="3">
    <source>
        <dbReference type="Proteomes" id="UP000762676"/>
    </source>
</evidence>